<dbReference type="PROSITE" id="PS50125">
    <property type="entry name" value="GUANYLATE_CYCLASE_2"/>
    <property type="match status" value="1"/>
</dbReference>
<comment type="caution">
    <text evidence="19">The sequence shown here is derived from an EMBL/GenBank/DDBJ whole genome shotgun (WGS) entry which is preliminary data.</text>
</comment>
<evidence type="ECO:0000256" key="9">
    <source>
        <dbReference type="ARBA" id="ARBA00023134"/>
    </source>
</evidence>
<dbReference type="InterPro" id="IPR001054">
    <property type="entry name" value="A/G_cyclase"/>
</dbReference>
<dbReference type="SUPFAM" id="SSF55073">
    <property type="entry name" value="Nucleotide cyclase"/>
    <property type="match status" value="1"/>
</dbReference>
<keyword evidence="4" id="KW-1003">Cell membrane</keyword>
<evidence type="ECO:0000256" key="14">
    <source>
        <dbReference type="ARBA" id="ARBA00023293"/>
    </source>
</evidence>
<feature type="domain" description="Guanylate cyclase" evidence="18">
    <location>
        <begin position="662"/>
        <end position="792"/>
    </location>
</feature>
<evidence type="ECO:0000256" key="2">
    <source>
        <dbReference type="ARBA" id="ARBA00004251"/>
    </source>
</evidence>
<dbReference type="InterPro" id="IPR001170">
    <property type="entry name" value="ANPR/GUC"/>
</dbReference>
<name>A0A8T0FFN5_ARGBR</name>
<dbReference type="PRINTS" id="PR00255">
    <property type="entry name" value="NATPEPTIDER"/>
</dbReference>
<keyword evidence="7" id="KW-0547">Nucleotide-binding</keyword>
<dbReference type="FunFam" id="3.30.70.1230:FF:000004">
    <property type="entry name" value="Guanylate cyclase"/>
    <property type="match status" value="1"/>
</dbReference>
<dbReference type="GO" id="GO:0004672">
    <property type="term" value="F:protein kinase activity"/>
    <property type="evidence" value="ECO:0007669"/>
    <property type="project" value="InterPro"/>
</dbReference>
<keyword evidence="10" id="KW-0472">Membrane</keyword>
<evidence type="ECO:0000256" key="16">
    <source>
        <dbReference type="RuleBase" id="RU003431"/>
    </source>
</evidence>
<evidence type="ECO:0000256" key="1">
    <source>
        <dbReference type="ARBA" id="ARBA00001436"/>
    </source>
</evidence>
<sequence length="867" mass="98226">MSKLESEKPWLRDNDSEETNVRAKYAYEALLTVTARIPETEEYKIFSHGGKQYSRKNFSFDFMTMKVNTFVTAFHEAVLLYSLALNETLAEGYTVSNGSIIIQKMWNRTFGGITGKVTIDENGDRDADYSILDMNPETGVFEVVANYIGTEKQVVDEPGKSIHWAGNRQTPPPDTPECGFDNSKCPEPKDETLSDVTVVLSVIVVCLLLGSAALYRHYRREAQLASMTWKIKWEDITVSTVSKKMRPGSRISLTRISLTSIVSAETMPLCDMGPQVFTNTGFYKGTVVFLKPIHKSRIEINRPLLLEIKMIKDLQHNHVVRFIGAVVESPHCYLVTEYFPRGSLQDILDNDQIKLDWMFRVSLMHDLVKGMAYLHSTDIRSHGNLKSSNCLVDSRFALKITDFGLHSLRCGDEDEQMDSYVFWKRKLWTSPELLRMPNPPPEGTPKGDVYAFAIIAHEIVIRKGVFYLAGLQLTPKGKNPHASVNMCRFAALNGLFSYAGVTGVQPDPTPYRRMQLCLLDCIHCEKMIESVRNEKIVDNVKNSQKNPFRPHLEKDACDEEVIHMIKKCWTEDPTERPDFQALKSIIRRLNKDNDSGNILDNLLSRMEQYANNLEALVEERTADYLEEKRKAEDLLYQLLPKSVASQLIRGESVTAEAFDSVTIYFSDIVGFTEMSAESTPMEVVDLLNDLYTCFDSIIENFDVYKVETIGDAYMVVSGLPVRNSNLHAREIARMSLALLNTVKSFTIRHRPHEKLKLRIGLHTGPCAAGVVGLKMPRYCLFGDTVNTASRMESTGLPLRIHLSTKTKEVLDSFQTFILECRGDIEIKGKGKMTTYWLIGEHDTVTKAPDTKKEVITSNSKEVRETNL</sequence>
<keyword evidence="5" id="KW-0812">Transmembrane</keyword>
<dbReference type="InterPro" id="IPR018297">
    <property type="entry name" value="A/G_cyclase_CS"/>
</dbReference>
<dbReference type="Gene3D" id="3.40.50.2300">
    <property type="match status" value="2"/>
</dbReference>
<evidence type="ECO:0000259" key="18">
    <source>
        <dbReference type="PROSITE" id="PS50125"/>
    </source>
</evidence>
<dbReference type="PROSITE" id="PS00452">
    <property type="entry name" value="GUANYLATE_CYCLASE_1"/>
    <property type="match status" value="1"/>
</dbReference>
<evidence type="ECO:0000256" key="12">
    <source>
        <dbReference type="ARBA" id="ARBA00023180"/>
    </source>
</evidence>
<dbReference type="GO" id="GO:0004016">
    <property type="term" value="F:adenylate cyclase activity"/>
    <property type="evidence" value="ECO:0007669"/>
    <property type="project" value="TreeGrafter"/>
</dbReference>
<proteinExistence type="inferred from homology"/>
<dbReference type="PANTHER" id="PTHR11920">
    <property type="entry name" value="GUANYLYL CYCLASE"/>
    <property type="match status" value="1"/>
</dbReference>
<comment type="subcellular location">
    <subcellularLocation>
        <location evidence="2">Cell membrane</location>
        <topology evidence="2">Single-pass type I membrane protein</topology>
    </subcellularLocation>
</comment>
<feature type="domain" description="Protein kinase" evidence="17">
    <location>
        <begin position="239"/>
        <end position="586"/>
    </location>
</feature>
<dbReference type="Proteomes" id="UP000807504">
    <property type="component" value="Unassembled WGS sequence"/>
</dbReference>
<dbReference type="GO" id="GO:0007168">
    <property type="term" value="P:receptor guanylyl cyclase signaling pathway"/>
    <property type="evidence" value="ECO:0007669"/>
    <property type="project" value="TreeGrafter"/>
</dbReference>
<keyword evidence="9" id="KW-0342">GTP-binding</keyword>
<dbReference type="CDD" id="cd07302">
    <property type="entry name" value="CHD"/>
    <property type="match status" value="1"/>
</dbReference>
<dbReference type="SUPFAM" id="SSF53822">
    <property type="entry name" value="Periplasmic binding protein-like I"/>
    <property type="match status" value="1"/>
</dbReference>
<dbReference type="PANTHER" id="PTHR11920:SF494">
    <property type="entry name" value="ATRIAL NATRIURETIC PEPTIDE RECEPTOR 2"/>
    <property type="match status" value="1"/>
</dbReference>
<keyword evidence="11 19" id="KW-0675">Receptor</keyword>
<dbReference type="GO" id="GO:0005524">
    <property type="term" value="F:ATP binding"/>
    <property type="evidence" value="ECO:0007669"/>
    <property type="project" value="InterPro"/>
</dbReference>
<keyword evidence="12" id="KW-0325">Glycoprotein</keyword>
<dbReference type="AlphaFoldDB" id="A0A8T0FFN5"/>
<dbReference type="InterPro" id="IPR028082">
    <property type="entry name" value="Peripla_BP_I"/>
</dbReference>
<reference evidence="19" key="2">
    <citation type="submission" date="2020-06" db="EMBL/GenBank/DDBJ databases">
        <authorList>
            <person name="Sheffer M."/>
        </authorList>
    </citation>
    <scope>NUCLEOTIDE SEQUENCE</scope>
</reference>
<dbReference type="CDD" id="cd14042">
    <property type="entry name" value="PK_GC-A_B"/>
    <property type="match status" value="1"/>
</dbReference>
<evidence type="ECO:0000259" key="17">
    <source>
        <dbReference type="PROSITE" id="PS50011"/>
    </source>
</evidence>
<dbReference type="GO" id="GO:0004383">
    <property type="term" value="F:guanylate cyclase activity"/>
    <property type="evidence" value="ECO:0007669"/>
    <property type="project" value="UniProtKB-EC"/>
</dbReference>
<evidence type="ECO:0000256" key="5">
    <source>
        <dbReference type="ARBA" id="ARBA00022692"/>
    </source>
</evidence>
<keyword evidence="6" id="KW-0732">Signal</keyword>
<accession>A0A8T0FFN5</accession>
<dbReference type="PROSITE" id="PS50011">
    <property type="entry name" value="PROTEIN_KINASE_DOM"/>
    <property type="match status" value="1"/>
</dbReference>
<dbReference type="Gene3D" id="6.10.250.780">
    <property type="match status" value="1"/>
</dbReference>
<evidence type="ECO:0000256" key="3">
    <source>
        <dbReference type="ARBA" id="ARBA00012202"/>
    </source>
</evidence>
<organism evidence="19 20">
    <name type="scientific">Argiope bruennichi</name>
    <name type="common">Wasp spider</name>
    <name type="synonym">Aranea bruennichi</name>
    <dbReference type="NCBI Taxonomy" id="94029"/>
    <lineage>
        <taxon>Eukaryota</taxon>
        <taxon>Metazoa</taxon>
        <taxon>Ecdysozoa</taxon>
        <taxon>Arthropoda</taxon>
        <taxon>Chelicerata</taxon>
        <taxon>Arachnida</taxon>
        <taxon>Araneae</taxon>
        <taxon>Araneomorphae</taxon>
        <taxon>Entelegynae</taxon>
        <taxon>Araneoidea</taxon>
        <taxon>Araneidae</taxon>
        <taxon>Argiope</taxon>
    </lineage>
</organism>
<reference evidence="19" key="1">
    <citation type="journal article" date="2020" name="bioRxiv">
        <title>Chromosome-level reference genome of the European wasp spider Argiope bruennichi: a resource for studies on range expansion and evolutionary adaptation.</title>
        <authorList>
            <person name="Sheffer M.M."/>
            <person name="Hoppe A."/>
            <person name="Krehenwinkel H."/>
            <person name="Uhl G."/>
            <person name="Kuss A.W."/>
            <person name="Jensen L."/>
            <person name="Jensen C."/>
            <person name="Gillespie R.G."/>
            <person name="Hoff K.J."/>
            <person name="Prost S."/>
        </authorList>
    </citation>
    <scope>NUCLEOTIDE SEQUENCE</scope>
</reference>
<evidence type="ECO:0000256" key="15">
    <source>
        <dbReference type="RuleBase" id="RU000405"/>
    </source>
</evidence>
<evidence type="ECO:0000256" key="8">
    <source>
        <dbReference type="ARBA" id="ARBA00022989"/>
    </source>
</evidence>
<dbReference type="GO" id="GO:0005525">
    <property type="term" value="F:GTP binding"/>
    <property type="evidence" value="ECO:0007669"/>
    <property type="project" value="UniProtKB-KW"/>
</dbReference>
<dbReference type="GO" id="GO:0035556">
    <property type="term" value="P:intracellular signal transduction"/>
    <property type="evidence" value="ECO:0007669"/>
    <property type="project" value="InterPro"/>
</dbReference>
<comment type="similarity">
    <text evidence="15">Belongs to the adenylyl cyclase class-4/guanylyl cyclase family.</text>
</comment>
<keyword evidence="8" id="KW-1133">Transmembrane helix</keyword>
<evidence type="ECO:0000313" key="19">
    <source>
        <dbReference type="EMBL" id="KAF8789172.1"/>
    </source>
</evidence>
<dbReference type="EMBL" id="JABXBU010000012">
    <property type="protein sequence ID" value="KAF8789172.1"/>
    <property type="molecule type" value="Genomic_DNA"/>
</dbReference>
<dbReference type="Pfam" id="PF07714">
    <property type="entry name" value="PK_Tyr_Ser-Thr"/>
    <property type="match status" value="2"/>
</dbReference>
<dbReference type="InterPro" id="IPR001828">
    <property type="entry name" value="ANF_lig-bd_rcpt"/>
</dbReference>
<evidence type="ECO:0000256" key="10">
    <source>
        <dbReference type="ARBA" id="ARBA00023136"/>
    </source>
</evidence>
<evidence type="ECO:0000256" key="13">
    <source>
        <dbReference type="ARBA" id="ARBA00023239"/>
    </source>
</evidence>
<protein>
    <recommendedName>
        <fullName evidence="3 16">Guanylate cyclase</fullName>
        <ecNumber evidence="3 16">4.6.1.2</ecNumber>
    </recommendedName>
</protein>
<dbReference type="Pfam" id="PF01094">
    <property type="entry name" value="ANF_receptor"/>
    <property type="match status" value="1"/>
</dbReference>
<dbReference type="SUPFAM" id="SSF56112">
    <property type="entry name" value="Protein kinase-like (PK-like)"/>
    <property type="match status" value="1"/>
</dbReference>
<dbReference type="Pfam" id="PF00211">
    <property type="entry name" value="Guanylate_cyc"/>
    <property type="match status" value="1"/>
</dbReference>
<dbReference type="FunFam" id="3.40.50.2300:FF:000371">
    <property type="entry name" value="Guanylate cyclase"/>
    <property type="match status" value="1"/>
</dbReference>
<dbReference type="Gene3D" id="1.10.510.10">
    <property type="entry name" value="Transferase(Phosphotransferase) domain 1"/>
    <property type="match status" value="2"/>
</dbReference>
<dbReference type="EC" id="4.6.1.2" evidence="3 16"/>
<gene>
    <name evidence="19" type="ORF">HNY73_007134</name>
</gene>
<dbReference type="InterPro" id="IPR011009">
    <property type="entry name" value="Kinase-like_dom_sf"/>
</dbReference>
<dbReference type="InterPro" id="IPR001245">
    <property type="entry name" value="Ser-Thr/Tyr_kinase_cat_dom"/>
</dbReference>
<dbReference type="Gene3D" id="3.30.70.1230">
    <property type="entry name" value="Nucleotide cyclase"/>
    <property type="match status" value="1"/>
</dbReference>
<evidence type="ECO:0000256" key="7">
    <source>
        <dbReference type="ARBA" id="ARBA00022741"/>
    </source>
</evidence>
<comment type="catalytic activity">
    <reaction evidence="1 16">
        <text>GTP = 3',5'-cyclic GMP + diphosphate</text>
        <dbReference type="Rhea" id="RHEA:13665"/>
        <dbReference type="ChEBI" id="CHEBI:33019"/>
        <dbReference type="ChEBI" id="CHEBI:37565"/>
        <dbReference type="ChEBI" id="CHEBI:57746"/>
        <dbReference type="EC" id="4.6.1.2"/>
    </reaction>
</comment>
<keyword evidence="14 16" id="KW-0141">cGMP biosynthesis</keyword>
<evidence type="ECO:0000256" key="11">
    <source>
        <dbReference type="ARBA" id="ARBA00023170"/>
    </source>
</evidence>
<dbReference type="InterPro" id="IPR029787">
    <property type="entry name" value="Nucleotide_cyclase"/>
</dbReference>
<evidence type="ECO:0000256" key="6">
    <source>
        <dbReference type="ARBA" id="ARBA00022729"/>
    </source>
</evidence>
<dbReference type="GO" id="GO:0001653">
    <property type="term" value="F:peptide receptor activity"/>
    <property type="evidence" value="ECO:0007669"/>
    <property type="project" value="TreeGrafter"/>
</dbReference>
<dbReference type="InterPro" id="IPR000719">
    <property type="entry name" value="Prot_kinase_dom"/>
</dbReference>
<evidence type="ECO:0000256" key="4">
    <source>
        <dbReference type="ARBA" id="ARBA00022475"/>
    </source>
</evidence>
<evidence type="ECO:0000313" key="20">
    <source>
        <dbReference type="Proteomes" id="UP000807504"/>
    </source>
</evidence>
<dbReference type="SMART" id="SM00044">
    <property type="entry name" value="CYCc"/>
    <property type="match status" value="1"/>
</dbReference>
<dbReference type="InterPro" id="IPR050401">
    <property type="entry name" value="Cyclic_nucleotide_synthase"/>
</dbReference>
<keyword evidence="13 15" id="KW-0456">Lyase</keyword>
<keyword evidence="20" id="KW-1185">Reference proteome</keyword>
<dbReference type="GO" id="GO:0005886">
    <property type="term" value="C:plasma membrane"/>
    <property type="evidence" value="ECO:0007669"/>
    <property type="project" value="UniProtKB-SubCell"/>
</dbReference>